<evidence type="ECO:0000313" key="3">
    <source>
        <dbReference type="Proteomes" id="UP000248198"/>
    </source>
</evidence>
<dbReference type="Gene3D" id="3.20.20.140">
    <property type="entry name" value="Metal-dependent hydrolases"/>
    <property type="match status" value="1"/>
</dbReference>
<keyword evidence="1" id="KW-0732">Signal</keyword>
<dbReference type="Pfam" id="PF01244">
    <property type="entry name" value="Peptidase_M19"/>
    <property type="match status" value="1"/>
</dbReference>
<feature type="signal peptide" evidence="1">
    <location>
        <begin position="1"/>
        <end position="21"/>
    </location>
</feature>
<dbReference type="OrthoDB" id="9804920at2"/>
<organism evidence="2 3">
    <name type="scientific">Pedobacter nutrimenti</name>
    <dbReference type="NCBI Taxonomy" id="1241337"/>
    <lineage>
        <taxon>Bacteria</taxon>
        <taxon>Pseudomonadati</taxon>
        <taxon>Bacteroidota</taxon>
        <taxon>Sphingobacteriia</taxon>
        <taxon>Sphingobacteriales</taxon>
        <taxon>Sphingobacteriaceae</taxon>
        <taxon>Pedobacter</taxon>
    </lineage>
</organism>
<accession>A0A318UHL5</accession>
<dbReference type="SUPFAM" id="SSF51556">
    <property type="entry name" value="Metallo-dependent hydrolases"/>
    <property type="match status" value="1"/>
</dbReference>
<keyword evidence="3" id="KW-1185">Reference proteome</keyword>
<protein>
    <submittedName>
        <fullName evidence="2">Membrane dipeptidase</fullName>
    </submittedName>
</protein>
<proteinExistence type="predicted"/>
<dbReference type="InterPro" id="IPR008257">
    <property type="entry name" value="Pept_M19"/>
</dbReference>
<evidence type="ECO:0000313" key="2">
    <source>
        <dbReference type="EMBL" id="PYF72584.1"/>
    </source>
</evidence>
<reference evidence="2 3" key="1">
    <citation type="submission" date="2018-06" db="EMBL/GenBank/DDBJ databases">
        <title>Genomic Encyclopedia of Archaeal and Bacterial Type Strains, Phase II (KMG-II): from individual species to whole genera.</title>
        <authorList>
            <person name="Goeker M."/>
        </authorList>
    </citation>
    <scope>NUCLEOTIDE SEQUENCE [LARGE SCALE GENOMIC DNA]</scope>
    <source>
        <strain evidence="2 3">DSM 27372</strain>
    </source>
</reference>
<dbReference type="GO" id="GO:0070573">
    <property type="term" value="F:metallodipeptidase activity"/>
    <property type="evidence" value="ECO:0007669"/>
    <property type="project" value="InterPro"/>
</dbReference>
<feature type="chain" id="PRO_5016292718" evidence="1">
    <location>
        <begin position="22"/>
        <end position="404"/>
    </location>
</feature>
<dbReference type="CDD" id="cd01301">
    <property type="entry name" value="rDP_like"/>
    <property type="match status" value="1"/>
</dbReference>
<sequence length="404" mass="45272">MIKSFFTGCLSLVFIYSSAPAQDTTSYPVSAYRKNRNTKAVLPRFFIDTHNDILSSQQLSDADLGKLQQTGNFDLVRARRGGLSAQVFSVWCGEDYGKGSAFAQANREIDSLYALIRRNPGKMVLVHNAWQLENAYRQQRFAAMIGVEGGHMVEDRLDYIDSLAARGMCYLTLTWNNSTSWATSARDESIQKEKLPFLGLNEQGKKIVRHLNELGVMVDVSHVGEQTFNDVLATSTKPVIASHSSVYSLNPHRRNLKDAQLKALAKNGGVVFVNFYSGFIDPAYEEKEQAFLAAHRKELDSLRPIYKDFAEDQLNRIYKKEAELRRPPLSMLIKHIDYLVKLIGPEHVGIGADFDGSESYPKGMDSVADYPKIVAALEKLGYSQKNIDLITGGNFLRVLKANKD</sequence>
<gene>
    <name evidence="2" type="ORF">B0O44_106239</name>
</gene>
<dbReference type="PROSITE" id="PS51365">
    <property type="entry name" value="RENAL_DIPEPTIDASE_2"/>
    <property type="match status" value="1"/>
</dbReference>
<name>A0A318UHL5_9SPHI</name>
<dbReference type="EMBL" id="QKLU01000006">
    <property type="protein sequence ID" value="PYF72584.1"/>
    <property type="molecule type" value="Genomic_DNA"/>
</dbReference>
<evidence type="ECO:0000256" key="1">
    <source>
        <dbReference type="SAM" id="SignalP"/>
    </source>
</evidence>
<dbReference type="InterPro" id="IPR032466">
    <property type="entry name" value="Metal_Hydrolase"/>
</dbReference>
<dbReference type="RefSeq" id="WP_110833549.1">
    <property type="nucleotide sequence ID" value="NZ_QKLU01000006.1"/>
</dbReference>
<comment type="caution">
    <text evidence="2">The sequence shown here is derived from an EMBL/GenBank/DDBJ whole genome shotgun (WGS) entry which is preliminary data.</text>
</comment>
<dbReference type="GO" id="GO:0006508">
    <property type="term" value="P:proteolysis"/>
    <property type="evidence" value="ECO:0007669"/>
    <property type="project" value="InterPro"/>
</dbReference>
<dbReference type="Proteomes" id="UP000248198">
    <property type="component" value="Unassembled WGS sequence"/>
</dbReference>
<dbReference type="AlphaFoldDB" id="A0A318UHL5"/>
<dbReference type="PANTHER" id="PTHR10443:SF12">
    <property type="entry name" value="DIPEPTIDASE"/>
    <property type="match status" value="1"/>
</dbReference>
<dbReference type="PANTHER" id="PTHR10443">
    <property type="entry name" value="MICROSOMAL DIPEPTIDASE"/>
    <property type="match status" value="1"/>
</dbReference>